<dbReference type="SMART" id="SM00129">
    <property type="entry name" value="KISc"/>
    <property type="match status" value="1"/>
</dbReference>
<evidence type="ECO:0000256" key="3">
    <source>
        <dbReference type="PROSITE-ProRule" id="PRU00283"/>
    </source>
</evidence>
<feature type="compositionally biased region" description="Low complexity" evidence="4">
    <location>
        <begin position="818"/>
        <end position="835"/>
    </location>
</feature>
<dbReference type="InterPro" id="IPR027640">
    <property type="entry name" value="Kinesin-like_fam"/>
</dbReference>
<dbReference type="InterPro" id="IPR027417">
    <property type="entry name" value="P-loop_NTPase"/>
</dbReference>
<comment type="similarity">
    <text evidence="3">Belongs to the TRAFAC class myosin-kinesin ATPase superfamily. Kinesin family.</text>
</comment>
<dbReference type="EMBL" id="GL349439">
    <property type="protein sequence ID" value="KNC55589.1"/>
    <property type="molecule type" value="Genomic_DNA"/>
</dbReference>
<evidence type="ECO:0000256" key="4">
    <source>
        <dbReference type="SAM" id="MobiDB-lite"/>
    </source>
</evidence>
<keyword evidence="1" id="KW-0175">Coiled coil</keyword>
<keyword evidence="7" id="KW-1185">Reference proteome</keyword>
<dbReference type="GO" id="GO:0005524">
    <property type="term" value="F:ATP binding"/>
    <property type="evidence" value="ECO:0007669"/>
    <property type="project" value="UniProtKB-UniRule"/>
</dbReference>
<feature type="region of interest" description="Disordered" evidence="4">
    <location>
        <begin position="767"/>
        <end position="796"/>
    </location>
</feature>
<keyword evidence="3" id="KW-0067">ATP-binding</keyword>
<dbReference type="GO" id="GO:0003777">
    <property type="term" value="F:microtubule motor activity"/>
    <property type="evidence" value="ECO:0007669"/>
    <property type="project" value="InterPro"/>
</dbReference>
<feature type="compositionally biased region" description="Polar residues" evidence="4">
    <location>
        <begin position="907"/>
        <end position="917"/>
    </location>
</feature>
<gene>
    <name evidence="6" type="ORF">AMSG_01856</name>
</gene>
<accession>A0A0L0DTE9</accession>
<dbReference type="Gene3D" id="3.40.850.10">
    <property type="entry name" value="Kinesin motor domain"/>
    <property type="match status" value="1"/>
</dbReference>
<reference evidence="6 7" key="1">
    <citation type="submission" date="2010-05" db="EMBL/GenBank/DDBJ databases">
        <title>The Genome Sequence of Thecamonas trahens ATCC 50062.</title>
        <authorList>
            <consortium name="The Broad Institute Genome Sequencing Platform"/>
            <person name="Russ C."/>
            <person name="Cuomo C."/>
            <person name="Shea T."/>
            <person name="Young S.K."/>
            <person name="Zeng Q."/>
            <person name="Koehrsen M."/>
            <person name="Haas B."/>
            <person name="Borodovsky M."/>
            <person name="Guigo R."/>
            <person name="Alvarado L."/>
            <person name="Berlin A."/>
            <person name="Bochicchio J."/>
            <person name="Borenstein D."/>
            <person name="Chapman S."/>
            <person name="Chen Z."/>
            <person name="Freedman E."/>
            <person name="Gellesch M."/>
            <person name="Goldberg J."/>
            <person name="Griggs A."/>
            <person name="Gujja S."/>
            <person name="Heilman E."/>
            <person name="Heiman D."/>
            <person name="Hepburn T."/>
            <person name="Howarth C."/>
            <person name="Jen D."/>
            <person name="Larson L."/>
            <person name="Mehta T."/>
            <person name="Park D."/>
            <person name="Pearson M."/>
            <person name="Roberts A."/>
            <person name="Saif S."/>
            <person name="Shenoy N."/>
            <person name="Sisk P."/>
            <person name="Stolte C."/>
            <person name="Sykes S."/>
            <person name="Thomson T."/>
            <person name="Walk T."/>
            <person name="White J."/>
            <person name="Yandava C."/>
            <person name="Burger G."/>
            <person name="Gray M.W."/>
            <person name="Holland P.W.H."/>
            <person name="King N."/>
            <person name="Lang F.B.F."/>
            <person name="Roger A.J."/>
            <person name="Ruiz-Trillo I."/>
            <person name="Lander E."/>
            <person name="Nusbaum C."/>
        </authorList>
    </citation>
    <scope>NUCLEOTIDE SEQUENCE [LARGE SCALE GENOMIC DNA]</scope>
    <source>
        <strain evidence="6 7">ATCC 50062</strain>
    </source>
</reference>
<dbReference type="STRING" id="461836.A0A0L0DTE9"/>
<dbReference type="SUPFAM" id="SSF52540">
    <property type="entry name" value="P-loop containing nucleoside triphosphate hydrolases"/>
    <property type="match status" value="1"/>
</dbReference>
<dbReference type="PANTHER" id="PTHR47968:SF75">
    <property type="entry name" value="CENTROMERE-ASSOCIATED PROTEIN E"/>
    <property type="match status" value="1"/>
</dbReference>
<dbReference type="Proteomes" id="UP000054408">
    <property type="component" value="Unassembled WGS sequence"/>
</dbReference>
<proteinExistence type="inferred from homology"/>
<feature type="region of interest" description="Disordered" evidence="4">
    <location>
        <begin position="816"/>
        <end position="928"/>
    </location>
</feature>
<dbReference type="PANTHER" id="PTHR47968">
    <property type="entry name" value="CENTROMERE PROTEIN E"/>
    <property type="match status" value="1"/>
</dbReference>
<name>A0A0L0DTE9_THETB</name>
<dbReference type="GO" id="GO:0007018">
    <property type="term" value="P:microtubule-based movement"/>
    <property type="evidence" value="ECO:0007669"/>
    <property type="project" value="InterPro"/>
</dbReference>
<dbReference type="PROSITE" id="PS50067">
    <property type="entry name" value="KINESIN_MOTOR_2"/>
    <property type="match status" value="1"/>
</dbReference>
<organism evidence="6 7">
    <name type="scientific">Thecamonas trahens ATCC 50062</name>
    <dbReference type="NCBI Taxonomy" id="461836"/>
    <lineage>
        <taxon>Eukaryota</taxon>
        <taxon>Apusozoa</taxon>
        <taxon>Apusomonadida</taxon>
        <taxon>Apusomonadidae</taxon>
        <taxon>Thecamonas</taxon>
    </lineage>
</organism>
<feature type="domain" description="Kinesin motor" evidence="5">
    <location>
        <begin position="12"/>
        <end position="359"/>
    </location>
</feature>
<evidence type="ECO:0000256" key="1">
    <source>
        <dbReference type="ARBA" id="ARBA00023054"/>
    </source>
</evidence>
<dbReference type="InterPro" id="IPR001752">
    <property type="entry name" value="Kinesin_motor_dom"/>
</dbReference>
<dbReference type="PRINTS" id="PR00380">
    <property type="entry name" value="KINESINHEAVY"/>
</dbReference>
<feature type="compositionally biased region" description="Basic residues" evidence="4">
    <location>
        <begin position="860"/>
        <end position="871"/>
    </location>
</feature>
<feature type="binding site" evidence="3">
    <location>
        <begin position="91"/>
        <end position="98"/>
    </location>
    <ligand>
        <name>ATP</name>
        <dbReference type="ChEBI" id="CHEBI:30616"/>
    </ligand>
</feature>
<dbReference type="GeneID" id="25561579"/>
<dbReference type="Pfam" id="PF00225">
    <property type="entry name" value="Kinesin"/>
    <property type="match status" value="1"/>
</dbReference>
<protein>
    <submittedName>
        <fullName evidence="6">Kinesin family member 17</fullName>
    </submittedName>
</protein>
<dbReference type="RefSeq" id="XP_013761362.1">
    <property type="nucleotide sequence ID" value="XM_013905908.1"/>
</dbReference>
<dbReference type="OrthoDB" id="3176171at2759"/>
<feature type="compositionally biased region" description="Polar residues" evidence="4">
    <location>
        <begin position="843"/>
        <end position="859"/>
    </location>
</feature>
<sequence>MAGTSKGGQSESVLVVVRPRPFLERELETERVVHVVNPQTLIIDKYVDDPLRYMFDTVLTEQASQEEVYGQVAPIVDGVLNGINGTIFAYGQTSTGKTYTMLGAQGLASWADDESEGGSGGADVFGAEAAPADDGGAGLIPRAVQTLFAAANRAGESGDAAISMYCSYLEIYNEKLYDLLQYGAKTKRDLSIMEDKERGVYAHGAREIKVSSPRQVFNLMQQGLRRRAVASTALNQLSSRSHTIFQVFVETVVHETGKILRGKLNLWDVGQHTYVADATELKELRNINQSLSALGNCVNALSQRGRTHIPYRDSKLTRLLQDSLGGNTRTAFIATVSPSVDSVEESVQTLKFMERSKKIKLTVCANESENPAVQLQRYKAELARMRALQEGRLPPSAEHSGPAAGGPGGACFSQTAIPHGMELIPSEQLSRLYSQLEASERLSLGVREKLAQSRNLLHREREERAKLNVVINTAIAQIRTSGPMTSKREEAAVQEAAVLREENAYLQRRLETLEAGADALSARAAELAEYQAWLEAVPVETTDSSADSEHGDEGETMSPAAKIELLLRAKQQSELELLATKRKFVGFCEQVQGALQAKVHELETVTKREKQTRAQVAQLQAALAKARAPSSPKEAGSDAAAGVTKQHLFLLLEKEAQIKAAQETVLATLEAVDTTLEETADAIMGVQFSSKLPKIRSQLVRALESATDEIHRLEDALSSGRSLHMGTSTAAQRGQVATAAVSASTSLSSESSASSAVLTTQDLQTTIKTSTARSGRRAERRTTSRLAATKAGGKRDPALDAARAFGLPVNMSKVAKTPAQMAARRAARPSSAPGSAPAPPQATESAHSAAGSQTSGSRTGQRKRVKKKRRVVAASALPVPTMSGKSRIPARPAPGPAPTTGVLRSDPLQSLGSSSASARFDQFGRLIK</sequence>
<dbReference type="GO" id="GO:0008017">
    <property type="term" value="F:microtubule binding"/>
    <property type="evidence" value="ECO:0007669"/>
    <property type="project" value="InterPro"/>
</dbReference>
<keyword evidence="2 3" id="KW-0505">Motor protein</keyword>
<evidence type="ECO:0000313" key="6">
    <source>
        <dbReference type="EMBL" id="KNC55589.1"/>
    </source>
</evidence>
<evidence type="ECO:0000256" key="2">
    <source>
        <dbReference type="ARBA" id="ARBA00023175"/>
    </source>
</evidence>
<keyword evidence="3" id="KW-0547">Nucleotide-binding</keyword>
<dbReference type="InterPro" id="IPR036961">
    <property type="entry name" value="Kinesin_motor_dom_sf"/>
</dbReference>
<evidence type="ECO:0000313" key="7">
    <source>
        <dbReference type="Proteomes" id="UP000054408"/>
    </source>
</evidence>
<dbReference type="CDD" id="cd00106">
    <property type="entry name" value="KISc"/>
    <property type="match status" value="1"/>
</dbReference>
<dbReference type="AlphaFoldDB" id="A0A0L0DTE9"/>
<evidence type="ECO:0000259" key="5">
    <source>
        <dbReference type="PROSITE" id="PS50067"/>
    </source>
</evidence>
<dbReference type="eggNOG" id="KOG0240">
    <property type="taxonomic scope" value="Eukaryota"/>
</dbReference>